<dbReference type="AlphaFoldDB" id="A0A0E9TEF6"/>
<protein>
    <submittedName>
        <fullName evidence="1">Uncharacterized protein</fullName>
    </submittedName>
</protein>
<reference evidence="1" key="1">
    <citation type="submission" date="2014-11" db="EMBL/GenBank/DDBJ databases">
        <authorList>
            <person name="Amaro Gonzalez C."/>
        </authorList>
    </citation>
    <scope>NUCLEOTIDE SEQUENCE</scope>
</reference>
<dbReference type="EMBL" id="GBXM01056508">
    <property type="protein sequence ID" value="JAH52069.1"/>
    <property type="molecule type" value="Transcribed_RNA"/>
</dbReference>
<reference evidence="1" key="2">
    <citation type="journal article" date="2015" name="Fish Shellfish Immunol.">
        <title>Early steps in the European eel (Anguilla anguilla)-Vibrio vulnificus interaction in the gills: Role of the RtxA13 toxin.</title>
        <authorList>
            <person name="Callol A."/>
            <person name="Pajuelo D."/>
            <person name="Ebbesson L."/>
            <person name="Teles M."/>
            <person name="MacKenzie S."/>
            <person name="Amaro C."/>
        </authorList>
    </citation>
    <scope>NUCLEOTIDE SEQUENCE</scope>
</reference>
<proteinExistence type="predicted"/>
<sequence length="40" mass="4714">MLRFLSCHLFEGPVNTTLWKQPRFCSEEKKLHPPLLSLES</sequence>
<organism evidence="1">
    <name type="scientific">Anguilla anguilla</name>
    <name type="common">European freshwater eel</name>
    <name type="synonym">Muraena anguilla</name>
    <dbReference type="NCBI Taxonomy" id="7936"/>
    <lineage>
        <taxon>Eukaryota</taxon>
        <taxon>Metazoa</taxon>
        <taxon>Chordata</taxon>
        <taxon>Craniata</taxon>
        <taxon>Vertebrata</taxon>
        <taxon>Euteleostomi</taxon>
        <taxon>Actinopterygii</taxon>
        <taxon>Neopterygii</taxon>
        <taxon>Teleostei</taxon>
        <taxon>Anguilliformes</taxon>
        <taxon>Anguillidae</taxon>
        <taxon>Anguilla</taxon>
    </lineage>
</organism>
<name>A0A0E9TEF6_ANGAN</name>
<accession>A0A0E9TEF6</accession>
<evidence type="ECO:0000313" key="1">
    <source>
        <dbReference type="EMBL" id="JAH52069.1"/>
    </source>
</evidence>